<reference evidence="3" key="2">
    <citation type="submission" date="2014-06" db="EMBL/GenBank/DDBJ databases">
        <authorList>
            <person name="Aslett M."/>
        </authorList>
    </citation>
    <scope>NUCLEOTIDE SEQUENCE</scope>
</reference>
<evidence type="ECO:0000313" key="4">
    <source>
        <dbReference type="Proteomes" id="UP000492820"/>
    </source>
</evidence>
<feature type="chain" id="PRO_5035983499" evidence="2">
    <location>
        <begin position="24"/>
        <end position="334"/>
    </location>
</feature>
<accession>A0A068WX03</accession>
<proteinExistence type="predicted"/>
<evidence type="ECO:0000313" key="5">
    <source>
        <dbReference type="WBParaSite" id="EgrG_000316400"/>
    </source>
</evidence>
<keyword evidence="2" id="KW-0732">Signal</keyword>
<dbReference type="PROSITE" id="PS51257">
    <property type="entry name" value="PROKAR_LIPOPROTEIN"/>
    <property type="match status" value="1"/>
</dbReference>
<feature type="compositionally biased region" description="Basic and acidic residues" evidence="1">
    <location>
        <begin position="208"/>
        <end position="225"/>
    </location>
</feature>
<feature type="compositionally biased region" description="Polar residues" evidence="1">
    <location>
        <begin position="151"/>
        <end position="160"/>
    </location>
</feature>
<protein>
    <submittedName>
        <fullName evidence="3 5">Expressed protein</fullName>
    </submittedName>
</protein>
<organism evidence="3">
    <name type="scientific">Echinococcus granulosus</name>
    <name type="common">Hydatid tapeworm</name>
    <dbReference type="NCBI Taxonomy" id="6210"/>
    <lineage>
        <taxon>Eukaryota</taxon>
        <taxon>Metazoa</taxon>
        <taxon>Spiralia</taxon>
        <taxon>Lophotrochozoa</taxon>
        <taxon>Platyhelminthes</taxon>
        <taxon>Cestoda</taxon>
        <taxon>Eucestoda</taxon>
        <taxon>Cyclophyllidea</taxon>
        <taxon>Taeniidae</taxon>
        <taxon>Echinococcus</taxon>
        <taxon>Echinococcus granulosus group</taxon>
    </lineage>
</organism>
<feature type="region of interest" description="Disordered" evidence="1">
    <location>
        <begin position="31"/>
        <end position="230"/>
    </location>
</feature>
<sequence>MRSPSRLIFLLIFALFGCAFTNAETTVITNETSEEAKLPQGNEPLGGSAAKGIEGEATDRDGSIEDKKPHGEEAADEVKRKLAMSDVGEGHVQVNGTTNEDLEENESPMVNQEPTEEKKTPGKEVSAAEVIEGNATDKEAVMKADKAGAHAQTNDETNVVKSLEETSDGAPGPKDDQKSHADEGSDVEGAERDAAVLEATSEGGEGFVHIDESTEEEKSQDEKASAAEAISVKFDDEEAVMEADGGQAHAQVDGLIEEKKLRDDEGSDEKEIERKAAEEKAVIEEGEATIIVDVSPIPTLEGQKAFEAASESVGSLTLTSAVLSATVSLLPIIH</sequence>
<dbReference type="OrthoDB" id="10671394at2759"/>
<evidence type="ECO:0000313" key="3">
    <source>
        <dbReference type="EMBL" id="CDS24328.1"/>
    </source>
</evidence>
<feature type="signal peptide" evidence="2">
    <location>
        <begin position="1"/>
        <end position="23"/>
    </location>
</feature>
<feature type="compositionally biased region" description="Basic and acidic residues" evidence="1">
    <location>
        <begin position="53"/>
        <end position="80"/>
    </location>
</feature>
<feature type="region of interest" description="Disordered" evidence="1">
    <location>
        <begin position="243"/>
        <end position="272"/>
    </location>
</feature>
<evidence type="ECO:0000256" key="2">
    <source>
        <dbReference type="SAM" id="SignalP"/>
    </source>
</evidence>
<evidence type="ECO:0000256" key="1">
    <source>
        <dbReference type="SAM" id="MobiDB-lite"/>
    </source>
</evidence>
<dbReference type="Proteomes" id="UP000492820">
    <property type="component" value="Unassembled WGS sequence"/>
</dbReference>
<dbReference type="EMBL" id="LK028602">
    <property type="protein sequence ID" value="CDS24328.1"/>
    <property type="molecule type" value="Genomic_DNA"/>
</dbReference>
<reference evidence="5" key="3">
    <citation type="submission" date="2020-10" db="UniProtKB">
        <authorList>
            <consortium name="WormBaseParasite"/>
        </authorList>
    </citation>
    <scope>IDENTIFICATION</scope>
</reference>
<dbReference type="AlphaFoldDB" id="A0A068WX03"/>
<dbReference type="WBParaSite" id="EgrG_000316400">
    <property type="protein sequence ID" value="EgrG_000316400"/>
    <property type="gene ID" value="EgrG_000316400"/>
</dbReference>
<reference evidence="3 4" key="1">
    <citation type="journal article" date="2013" name="Nature">
        <title>The genomes of four tapeworm species reveal adaptations to parasitism.</title>
        <authorList>
            <person name="Tsai I.J."/>
            <person name="Zarowiecki M."/>
            <person name="Holroyd N."/>
            <person name="Garciarrubio A."/>
            <person name="Sanchez-Flores A."/>
            <person name="Brooks K.L."/>
            <person name="Tracey A."/>
            <person name="Bobes R.J."/>
            <person name="Fragoso G."/>
            <person name="Sciutto E."/>
            <person name="Aslett M."/>
            <person name="Beasley H."/>
            <person name="Bennett H.M."/>
            <person name="Cai J."/>
            <person name="Camicia F."/>
            <person name="Clark R."/>
            <person name="Cucher M."/>
            <person name="De Silva N."/>
            <person name="Day T.A."/>
            <person name="Deplazes P."/>
            <person name="Estrada K."/>
            <person name="Fernandez C."/>
            <person name="Holland P.W."/>
            <person name="Hou J."/>
            <person name="Hu S."/>
            <person name="Huckvale T."/>
            <person name="Hung S.S."/>
            <person name="Kamenetzky L."/>
            <person name="Keane J.A."/>
            <person name="Kiss F."/>
            <person name="Koziol U."/>
            <person name="Lambert O."/>
            <person name="Liu K."/>
            <person name="Luo X."/>
            <person name="Luo Y."/>
            <person name="Macchiaroli N."/>
            <person name="Nichol S."/>
            <person name="Paps J."/>
            <person name="Parkinson J."/>
            <person name="Pouchkina-Stantcheva N."/>
            <person name="Riddiford N."/>
            <person name="Rosenzvit M."/>
            <person name="Salinas G."/>
            <person name="Wasmuth J.D."/>
            <person name="Zamanian M."/>
            <person name="Zheng Y."/>
            <person name="Cai X."/>
            <person name="Soberon X."/>
            <person name="Olson P.D."/>
            <person name="Laclette J.P."/>
            <person name="Brehm K."/>
            <person name="Berriman M."/>
            <person name="Garciarrubio A."/>
            <person name="Bobes R.J."/>
            <person name="Fragoso G."/>
            <person name="Sanchez-Flores A."/>
            <person name="Estrada K."/>
            <person name="Cevallos M.A."/>
            <person name="Morett E."/>
            <person name="Gonzalez V."/>
            <person name="Portillo T."/>
            <person name="Ochoa-Leyva A."/>
            <person name="Jose M.V."/>
            <person name="Sciutto E."/>
            <person name="Landa A."/>
            <person name="Jimenez L."/>
            <person name="Valdes V."/>
            <person name="Carrero J.C."/>
            <person name="Larralde C."/>
            <person name="Morales-Montor J."/>
            <person name="Limon-Lason J."/>
            <person name="Soberon X."/>
            <person name="Laclette J.P."/>
        </authorList>
    </citation>
    <scope>NUCLEOTIDE SEQUENCE [LARGE SCALE GENOMIC DNA]</scope>
</reference>
<feature type="compositionally biased region" description="Basic and acidic residues" evidence="1">
    <location>
        <begin position="135"/>
        <end position="148"/>
    </location>
</feature>
<name>A0A068WX03_ECHGR</name>
<gene>
    <name evidence="3" type="ORF">EgrG_000316400</name>
</gene>
<feature type="compositionally biased region" description="Basic and acidic residues" evidence="1">
    <location>
        <begin position="173"/>
        <end position="195"/>
    </location>
</feature>
<feature type="compositionally biased region" description="Basic and acidic residues" evidence="1">
    <location>
        <begin position="256"/>
        <end position="272"/>
    </location>
</feature>